<dbReference type="GO" id="GO:0004674">
    <property type="term" value="F:protein serine/threonine kinase activity"/>
    <property type="evidence" value="ECO:0007669"/>
    <property type="project" value="UniProtKB-KW"/>
</dbReference>
<dbReference type="PANTHER" id="PTHR24350">
    <property type="entry name" value="SERINE/THREONINE-PROTEIN KINASE IAL-RELATED"/>
    <property type="match status" value="1"/>
</dbReference>
<dbReference type="InterPro" id="IPR017441">
    <property type="entry name" value="Protein_kinase_ATP_BS"/>
</dbReference>
<keyword evidence="5 8" id="KW-0067">ATP-binding</keyword>
<feature type="binding site" evidence="8">
    <location>
        <position position="235"/>
    </location>
    <ligand>
        <name>ATP</name>
        <dbReference type="ChEBI" id="CHEBI:30616"/>
    </ligand>
</feature>
<comment type="caution">
    <text evidence="12">The sequence shown here is derived from an EMBL/GenBank/DDBJ whole genome shotgun (WGS) entry which is preliminary data.</text>
</comment>
<keyword evidence="1" id="KW-0723">Serine/threonine-protein kinase</keyword>
<feature type="domain" description="Protein kinase" evidence="11">
    <location>
        <begin position="206"/>
        <end position="334"/>
    </location>
</feature>
<name>A0AAV3Z8U4_9GAST</name>
<dbReference type="FunFam" id="3.30.200.20:FF:000042">
    <property type="entry name" value="Aurora kinase A"/>
    <property type="match status" value="1"/>
</dbReference>
<keyword evidence="13" id="KW-1185">Reference proteome</keyword>
<evidence type="ECO:0000256" key="6">
    <source>
        <dbReference type="ARBA" id="ARBA00047899"/>
    </source>
</evidence>
<keyword evidence="4 12" id="KW-0418">Kinase</keyword>
<dbReference type="InterPro" id="IPR011009">
    <property type="entry name" value="Kinase-like_dom_sf"/>
</dbReference>
<dbReference type="GO" id="GO:0005524">
    <property type="term" value="F:ATP binding"/>
    <property type="evidence" value="ECO:0007669"/>
    <property type="project" value="UniProtKB-UniRule"/>
</dbReference>
<evidence type="ECO:0000256" key="4">
    <source>
        <dbReference type="ARBA" id="ARBA00022777"/>
    </source>
</evidence>
<comment type="catalytic activity">
    <reaction evidence="6">
        <text>L-threonyl-[protein] + ATP = O-phospho-L-threonyl-[protein] + ADP + H(+)</text>
        <dbReference type="Rhea" id="RHEA:46608"/>
        <dbReference type="Rhea" id="RHEA-COMP:11060"/>
        <dbReference type="Rhea" id="RHEA-COMP:11605"/>
        <dbReference type="ChEBI" id="CHEBI:15378"/>
        <dbReference type="ChEBI" id="CHEBI:30013"/>
        <dbReference type="ChEBI" id="CHEBI:30616"/>
        <dbReference type="ChEBI" id="CHEBI:61977"/>
        <dbReference type="ChEBI" id="CHEBI:456216"/>
        <dbReference type="EC" id="2.7.11.1"/>
    </reaction>
</comment>
<feature type="compositionally biased region" description="Polar residues" evidence="10">
    <location>
        <begin position="62"/>
        <end position="77"/>
    </location>
</feature>
<dbReference type="EMBL" id="BLXT01002074">
    <property type="protein sequence ID" value="GFN90896.1"/>
    <property type="molecule type" value="Genomic_DNA"/>
</dbReference>
<organism evidence="12 13">
    <name type="scientific">Plakobranchus ocellatus</name>
    <dbReference type="NCBI Taxonomy" id="259542"/>
    <lineage>
        <taxon>Eukaryota</taxon>
        <taxon>Metazoa</taxon>
        <taxon>Spiralia</taxon>
        <taxon>Lophotrochozoa</taxon>
        <taxon>Mollusca</taxon>
        <taxon>Gastropoda</taxon>
        <taxon>Heterobranchia</taxon>
        <taxon>Euthyneura</taxon>
        <taxon>Panpulmonata</taxon>
        <taxon>Sacoglossa</taxon>
        <taxon>Placobranchoidea</taxon>
        <taxon>Plakobranchidae</taxon>
        <taxon>Plakobranchus</taxon>
    </lineage>
</organism>
<feature type="compositionally biased region" description="Basic and acidic residues" evidence="10">
    <location>
        <begin position="78"/>
        <end position="104"/>
    </location>
</feature>
<evidence type="ECO:0000256" key="5">
    <source>
        <dbReference type="ARBA" id="ARBA00022840"/>
    </source>
</evidence>
<comment type="catalytic activity">
    <reaction evidence="7">
        <text>L-seryl-[protein] + ATP = O-phospho-L-seryl-[protein] + ADP + H(+)</text>
        <dbReference type="Rhea" id="RHEA:17989"/>
        <dbReference type="Rhea" id="RHEA-COMP:9863"/>
        <dbReference type="Rhea" id="RHEA-COMP:11604"/>
        <dbReference type="ChEBI" id="CHEBI:15378"/>
        <dbReference type="ChEBI" id="CHEBI:29999"/>
        <dbReference type="ChEBI" id="CHEBI:30616"/>
        <dbReference type="ChEBI" id="CHEBI:83421"/>
        <dbReference type="ChEBI" id="CHEBI:456216"/>
        <dbReference type="EC" id="2.7.11.1"/>
    </reaction>
</comment>
<evidence type="ECO:0000259" key="11">
    <source>
        <dbReference type="PROSITE" id="PS50011"/>
    </source>
</evidence>
<feature type="compositionally biased region" description="Low complexity" evidence="10">
    <location>
        <begin position="130"/>
        <end position="143"/>
    </location>
</feature>
<protein>
    <submittedName>
        <fullName evidence="12">Nuak family snf1-like kinase 1</fullName>
    </submittedName>
</protein>
<reference evidence="12 13" key="1">
    <citation type="journal article" date="2021" name="Elife">
        <title>Chloroplast acquisition without the gene transfer in kleptoplastic sea slugs, Plakobranchus ocellatus.</title>
        <authorList>
            <person name="Maeda T."/>
            <person name="Takahashi S."/>
            <person name="Yoshida T."/>
            <person name="Shimamura S."/>
            <person name="Takaki Y."/>
            <person name="Nagai Y."/>
            <person name="Toyoda A."/>
            <person name="Suzuki Y."/>
            <person name="Arimoto A."/>
            <person name="Ishii H."/>
            <person name="Satoh N."/>
            <person name="Nishiyama T."/>
            <person name="Hasebe M."/>
            <person name="Maruyama T."/>
            <person name="Minagawa J."/>
            <person name="Obokata J."/>
            <person name="Shigenobu S."/>
        </authorList>
    </citation>
    <scope>NUCLEOTIDE SEQUENCE [LARGE SCALE GENOMIC DNA]</scope>
</reference>
<proteinExistence type="predicted"/>
<evidence type="ECO:0000313" key="12">
    <source>
        <dbReference type="EMBL" id="GFN90896.1"/>
    </source>
</evidence>
<dbReference type="InterPro" id="IPR000719">
    <property type="entry name" value="Prot_kinase_dom"/>
</dbReference>
<evidence type="ECO:0000256" key="8">
    <source>
        <dbReference type="PIRSR" id="PIRSR630616-2"/>
    </source>
</evidence>
<keyword evidence="2" id="KW-0808">Transferase</keyword>
<gene>
    <name evidence="12" type="ORF">PoB_001740200</name>
</gene>
<keyword evidence="3 8" id="KW-0547">Nucleotide-binding</keyword>
<feature type="compositionally biased region" description="Low complexity" evidence="10">
    <location>
        <begin position="47"/>
        <end position="61"/>
    </location>
</feature>
<evidence type="ECO:0000313" key="13">
    <source>
        <dbReference type="Proteomes" id="UP000735302"/>
    </source>
</evidence>
<dbReference type="Proteomes" id="UP000735302">
    <property type="component" value="Unassembled WGS sequence"/>
</dbReference>
<evidence type="ECO:0000256" key="2">
    <source>
        <dbReference type="ARBA" id="ARBA00022679"/>
    </source>
</evidence>
<dbReference type="Gene3D" id="3.30.200.20">
    <property type="entry name" value="Phosphorylase Kinase, domain 1"/>
    <property type="match status" value="1"/>
</dbReference>
<dbReference type="AlphaFoldDB" id="A0AAV3Z8U4"/>
<evidence type="ECO:0000256" key="10">
    <source>
        <dbReference type="SAM" id="MobiDB-lite"/>
    </source>
</evidence>
<sequence>MHLHGEECPANNDSGKTKNMANCGLDIRLRRQAPVSIKPPRLRLAASSNGSSKGSTSRLSSLHTRQTSSPQRMQLNDSNKKGKENPSDLPAKKSPVDSHVEHHGSNSVSKLSGSSSVGRRFKSRSRAGVTSTTFSATATASSTERSLSIGSNNHASLSASVTKGLSRSCENVGISTFSTVRYDVSSSSNSGRPLIHHQRHNLKNRFQLLKTLGEGTYGKVKLAVDKTSGEHVAIKYIKKTKMVDDADLARIRREIQILSSLRHKHVVNIREEMSTCGNEDGSINNRNISTNTAATVRAKGKLVPNIIAAAAAAAAAATVMILNSQIDYTHFYLS</sequence>
<evidence type="ECO:0000256" key="1">
    <source>
        <dbReference type="ARBA" id="ARBA00022527"/>
    </source>
</evidence>
<dbReference type="Pfam" id="PF00069">
    <property type="entry name" value="Pkinase"/>
    <property type="match status" value="1"/>
</dbReference>
<dbReference type="PROSITE" id="PS50011">
    <property type="entry name" value="PROTEIN_KINASE_DOM"/>
    <property type="match status" value="1"/>
</dbReference>
<dbReference type="InterPro" id="IPR030616">
    <property type="entry name" value="Aur-like"/>
</dbReference>
<dbReference type="PROSITE" id="PS00107">
    <property type="entry name" value="PROTEIN_KINASE_ATP"/>
    <property type="match status" value="1"/>
</dbReference>
<feature type="binding site" evidence="9">
    <location>
        <position position="239"/>
    </location>
    <ligand>
        <name>ATP</name>
        <dbReference type="ChEBI" id="CHEBI:30616"/>
    </ligand>
</feature>
<feature type="region of interest" description="Disordered" evidence="10">
    <location>
        <begin position="31"/>
        <end position="150"/>
    </location>
</feature>
<evidence type="ECO:0000256" key="9">
    <source>
        <dbReference type="PROSITE-ProRule" id="PRU10141"/>
    </source>
</evidence>
<evidence type="ECO:0000256" key="7">
    <source>
        <dbReference type="ARBA" id="ARBA00048679"/>
    </source>
</evidence>
<feature type="compositionally biased region" description="Low complexity" evidence="10">
    <location>
        <begin position="105"/>
        <end position="118"/>
    </location>
</feature>
<accession>A0AAV3Z8U4</accession>
<evidence type="ECO:0000256" key="3">
    <source>
        <dbReference type="ARBA" id="ARBA00022741"/>
    </source>
</evidence>
<dbReference type="SUPFAM" id="SSF56112">
    <property type="entry name" value="Protein kinase-like (PK-like)"/>
    <property type="match status" value="1"/>
</dbReference>